<organism evidence="7 8">
    <name type="scientific">Sporanaerobacter acetigenes DSM 13106</name>
    <dbReference type="NCBI Taxonomy" id="1123281"/>
    <lineage>
        <taxon>Bacteria</taxon>
        <taxon>Bacillati</taxon>
        <taxon>Bacillota</taxon>
        <taxon>Tissierellia</taxon>
        <taxon>Tissierellales</taxon>
        <taxon>Sporanaerobacteraceae</taxon>
        <taxon>Sporanaerobacter</taxon>
    </lineage>
</organism>
<protein>
    <submittedName>
        <fullName evidence="7">ABC-2 type transport system permease protein</fullName>
    </submittedName>
</protein>
<dbReference type="AlphaFoldDB" id="A0A1M5YNQ0"/>
<feature type="domain" description="ABC-2 type transporter transmembrane" evidence="6">
    <location>
        <begin position="22"/>
        <end position="378"/>
    </location>
</feature>
<dbReference type="EMBL" id="FQXR01000013">
    <property type="protein sequence ID" value="SHI13484.1"/>
    <property type="molecule type" value="Genomic_DNA"/>
</dbReference>
<dbReference type="GO" id="GO:0140359">
    <property type="term" value="F:ABC-type transporter activity"/>
    <property type="evidence" value="ECO:0007669"/>
    <property type="project" value="InterPro"/>
</dbReference>
<feature type="transmembrane region" description="Helical" evidence="5">
    <location>
        <begin position="306"/>
        <end position="324"/>
    </location>
</feature>
<dbReference type="OrthoDB" id="1897891at2"/>
<dbReference type="PANTHER" id="PTHR43027">
    <property type="entry name" value="DOXORUBICIN RESISTANCE ABC TRANSPORTER PERMEASE PROTEIN DRRC-RELATED"/>
    <property type="match status" value="1"/>
</dbReference>
<reference evidence="7 8" key="1">
    <citation type="submission" date="2016-11" db="EMBL/GenBank/DDBJ databases">
        <authorList>
            <person name="Jaros S."/>
            <person name="Januszkiewicz K."/>
            <person name="Wedrychowicz H."/>
        </authorList>
    </citation>
    <scope>NUCLEOTIDE SEQUENCE [LARGE SCALE GENOMIC DNA]</scope>
    <source>
        <strain evidence="7 8">DSM 13106</strain>
    </source>
</reference>
<feature type="transmembrane region" description="Helical" evidence="5">
    <location>
        <begin position="196"/>
        <end position="219"/>
    </location>
</feature>
<feature type="transmembrane region" description="Helical" evidence="5">
    <location>
        <begin position="240"/>
        <end position="261"/>
    </location>
</feature>
<comment type="subcellular location">
    <subcellularLocation>
        <location evidence="1">Membrane</location>
        <topology evidence="1">Multi-pass membrane protein</topology>
    </subcellularLocation>
</comment>
<feature type="transmembrane region" description="Helical" evidence="5">
    <location>
        <begin position="273"/>
        <end position="294"/>
    </location>
</feature>
<evidence type="ECO:0000256" key="5">
    <source>
        <dbReference type="SAM" id="Phobius"/>
    </source>
</evidence>
<keyword evidence="8" id="KW-1185">Reference proteome</keyword>
<dbReference type="InterPro" id="IPR052902">
    <property type="entry name" value="ABC-2_transporter"/>
</dbReference>
<dbReference type="PANTHER" id="PTHR43027:SF1">
    <property type="entry name" value="DOXORUBICIN RESISTANCE ABC TRANSPORTER PERMEASE PROTEIN DRRC-RELATED"/>
    <property type="match status" value="1"/>
</dbReference>
<keyword evidence="2 5" id="KW-0812">Transmembrane</keyword>
<dbReference type="Proteomes" id="UP000184389">
    <property type="component" value="Unassembled WGS sequence"/>
</dbReference>
<dbReference type="Pfam" id="PF12698">
    <property type="entry name" value="ABC2_membrane_3"/>
    <property type="match status" value="1"/>
</dbReference>
<evidence type="ECO:0000259" key="6">
    <source>
        <dbReference type="Pfam" id="PF12698"/>
    </source>
</evidence>
<proteinExistence type="predicted"/>
<feature type="transmembrane region" description="Helical" evidence="5">
    <location>
        <begin position="21"/>
        <end position="39"/>
    </location>
</feature>
<evidence type="ECO:0000256" key="3">
    <source>
        <dbReference type="ARBA" id="ARBA00022989"/>
    </source>
</evidence>
<evidence type="ECO:0000256" key="2">
    <source>
        <dbReference type="ARBA" id="ARBA00022692"/>
    </source>
</evidence>
<evidence type="ECO:0000313" key="8">
    <source>
        <dbReference type="Proteomes" id="UP000184389"/>
    </source>
</evidence>
<dbReference type="STRING" id="1123281.SAMN02745180_02327"/>
<keyword evidence="3 5" id="KW-1133">Transmembrane helix</keyword>
<dbReference type="GO" id="GO:0016020">
    <property type="term" value="C:membrane"/>
    <property type="evidence" value="ECO:0007669"/>
    <property type="project" value="UniProtKB-SubCell"/>
</dbReference>
<name>A0A1M5YNQ0_9FIRM</name>
<evidence type="ECO:0000256" key="1">
    <source>
        <dbReference type="ARBA" id="ARBA00004141"/>
    </source>
</evidence>
<accession>A0A1M5YNQ0</accession>
<feature type="transmembrane region" description="Helical" evidence="5">
    <location>
        <begin position="365"/>
        <end position="383"/>
    </location>
</feature>
<dbReference type="RefSeq" id="WP_072744968.1">
    <property type="nucleotide sequence ID" value="NZ_FQXR01000013.1"/>
</dbReference>
<evidence type="ECO:0000256" key="4">
    <source>
        <dbReference type="ARBA" id="ARBA00023136"/>
    </source>
</evidence>
<keyword evidence="4 5" id="KW-0472">Membrane</keyword>
<gene>
    <name evidence="7" type="ORF">SAMN02745180_02327</name>
</gene>
<evidence type="ECO:0000313" key="7">
    <source>
        <dbReference type="EMBL" id="SHI13484.1"/>
    </source>
</evidence>
<sequence length="390" mass="44541">MKLRAFTKLTIKSMLKNFLPFVLTFSIFPMFLSLVIGYFQKDQFTPSVDMPIMSVHIVDEDNSIQSGNLKQFLNSDEIKNIIEVKEEEKDARYELIIPKGYENSLILSTDSPIIINTKDKGSQSMGIMIGNIIDKYNEEVSQSLYIRKSIDEKDISPKEKEELFNTVNSEIYKIYNTNSIENTIVVTKRSLSSYEYFSITFLSYMLIMVIMSMIAGEDLQKENGVYSRIMSTSITEVEYFKYNMITSYMFIVFLNCLYVFTYRIAGLSFGGSIPLLILIILTQGLLATALTGFVSEFFKKKIGLGILNIFMILQLVIGVGYLPLQKIDNGFLAKIATDYAPDVLITRAYRNYLIYNNLDSIKTNLLLISLISVVILLICTLKVKLKWGEK</sequence>
<dbReference type="InterPro" id="IPR013525">
    <property type="entry name" value="ABC2_TM"/>
</dbReference>